<name>A0A450UQY3_9GAMM</name>
<dbReference type="EMBL" id="CAADFJ010000077">
    <property type="protein sequence ID" value="VFK01942.1"/>
    <property type="molecule type" value="Genomic_DNA"/>
</dbReference>
<evidence type="ECO:0000313" key="1">
    <source>
        <dbReference type="EMBL" id="VFJ94949.1"/>
    </source>
</evidence>
<dbReference type="AlphaFoldDB" id="A0A450UQY3"/>
<sequence length="239" mass="26911">MQDNAGLDTELFPGEYIPHILSSILRVGVALRKKSEHEHENPITIRLCKGLRGIERFRDGPFECHPQQAILSSDPDNDGIIGWMDISISGVGGGSEVYFAMEAKRLRYRSPNGEFKTGNSEYVGDKGMMRFITDKYAPHMETGAMLGYVFDGDIEKARSGIGALIWKKVEALRMAPPKKLVPSDILPEERIGETRHLTMNNRVFIIYHLFISLSEAGIRTLKTDKSSMRKMLFISQSFT</sequence>
<protein>
    <submittedName>
        <fullName evidence="1">Uncharacterized protein</fullName>
    </submittedName>
</protein>
<evidence type="ECO:0000313" key="3">
    <source>
        <dbReference type="EMBL" id="VFK01942.1"/>
    </source>
</evidence>
<dbReference type="EMBL" id="CAADFG010000080">
    <property type="protein sequence ID" value="VFJ94949.1"/>
    <property type="molecule type" value="Genomic_DNA"/>
</dbReference>
<proteinExistence type="predicted"/>
<gene>
    <name evidence="1" type="ORF">BECKH772A_GA0070896_100803</name>
    <name evidence="2" type="ORF">BECKH772B_GA0070898_100844</name>
    <name evidence="3" type="ORF">BECKH772C_GA0070978_100773</name>
</gene>
<organism evidence="1">
    <name type="scientific">Candidatus Kentrum eta</name>
    <dbReference type="NCBI Taxonomy" id="2126337"/>
    <lineage>
        <taxon>Bacteria</taxon>
        <taxon>Pseudomonadati</taxon>
        <taxon>Pseudomonadota</taxon>
        <taxon>Gammaproteobacteria</taxon>
        <taxon>Candidatus Kentrum</taxon>
    </lineage>
</organism>
<reference evidence="1" key="1">
    <citation type="submission" date="2019-02" db="EMBL/GenBank/DDBJ databases">
        <authorList>
            <person name="Gruber-Vodicka R. H."/>
            <person name="Seah K. B. B."/>
        </authorList>
    </citation>
    <scope>NUCLEOTIDE SEQUENCE</scope>
    <source>
        <strain evidence="3">BECK_SA2B12</strain>
        <strain evidence="1">BECK_SA2B15</strain>
        <strain evidence="2">BECK_SA2B20</strain>
    </source>
</reference>
<evidence type="ECO:0000313" key="2">
    <source>
        <dbReference type="EMBL" id="VFJ95892.1"/>
    </source>
</evidence>
<accession>A0A450UQY3</accession>
<dbReference type="EMBL" id="CAADFI010000084">
    <property type="protein sequence ID" value="VFJ95892.1"/>
    <property type="molecule type" value="Genomic_DNA"/>
</dbReference>